<protein>
    <submittedName>
        <fullName evidence="2">Uncharacterized protein</fullName>
    </submittedName>
</protein>
<accession>A0ABD2A373</accession>
<dbReference type="AlphaFoldDB" id="A0ABD2A373"/>
<evidence type="ECO:0000313" key="3">
    <source>
        <dbReference type="Proteomes" id="UP001607302"/>
    </source>
</evidence>
<feature type="region of interest" description="Disordered" evidence="1">
    <location>
        <begin position="376"/>
        <end position="403"/>
    </location>
</feature>
<proteinExistence type="predicted"/>
<name>A0ABD2A373_VESSQ</name>
<dbReference type="Proteomes" id="UP001607302">
    <property type="component" value="Unassembled WGS sequence"/>
</dbReference>
<sequence>MGPAPAITQSRHGNGLPIGEEQRIWFRVRFSRRPLGRGPTVQGRVDKKSSQDRVQDRVLGTTGDGQWTRYGANLPRQSMPPASCESVLPTSPTPSKAARETAGFARGNFIFKAQADVFENAIAKYNTLHYLYPVPEKRYRKRILELVRNYLLVQKLKTCHIYNTEEENTDNGENLSGSALRKEKHAGLVVYINGLDSTEVERISPGIAVCVAHRVRNKALASDMYSNVSRSITRQGRAKGAAQLRGDQDTEEVCGTRGYSAFCLSFIREALHGNAAAELSTTANFSTMLVTLCCIRKHPTPEILRLNRHWQQKPSGHPTKVLSKSPIPEYSVSKFKHSYGRGDRSYIATNTLFWSACDPPTPNKKKQKVIVGHSVGGGLAGQRRGGKESSVTGGGPGRRNEEHSTLLYEVLRRRKVGWEHSSGFVDPRTGKQGVAGRSVEVVGSSSVDDGGNDVGWRWRTRR</sequence>
<feature type="non-terminal residue" evidence="2">
    <location>
        <position position="462"/>
    </location>
</feature>
<comment type="caution">
    <text evidence="2">The sequence shown here is derived from an EMBL/GenBank/DDBJ whole genome shotgun (WGS) entry which is preliminary data.</text>
</comment>
<organism evidence="2 3">
    <name type="scientific">Vespula squamosa</name>
    <name type="common">Southern yellow jacket</name>
    <name type="synonym">Wasp</name>
    <dbReference type="NCBI Taxonomy" id="30214"/>
    <lineage>
        <taxon>Eukaryota</taxon>
        <taxon>Metazoa</taxon>
        <taxon>Ecdysozoa</taxon>
        <taxon>Arthropoda</taxon>
        <taxon>Hexapoda</taxon>
        <taxon>Insecta</taxon>
        <taxon>Pterygota</taxon>
        <taxon>Neoptera</taxon>
        <taxon>Endopterygota</taxon>
        <taxon>Hymenoptera</taxon>
        <taxon>Apocrita</taxon>
        <taxon>Aculeata</taxon>
        <taxon>Vespoidea</taxon>
        <taxon>Vespidae</taxon>
        <taxon>Vespinae</taxon>
        <taxon>Vespula</taxon>
    </lineage>
</organism>
<feature type="region of interest" description="Disordered" evidence="1">
    <location>
        <begin position="59"/>
        <end position="98"/>
    </location>
</feature>
<evidence type="ECO:0000313" key="2">
    <source>
        <dbReference type="EMBL" id="KAL2714832.1"/>
    </source>
</evidence>
<reference evidence="2 3" key="1">
    <citation type="journal article" date="2024" name="Ann. Entomol. Soc. Am.">
        <title>Genomic analyses of the southern and eastern yellowjacket wasps (Hymenoptera: Vespidae) reveal evolutionary signatures of social life.</title>
        <authorList>
            <person name="Catto M.A."/>
            <person name="Caine P.B."/>
            <person name="Orr S.E."/>
            <person name="Hunt B.G."/>
            <person name="Goodisman M.A.D."/>
        </authorList>
    </citation>
    <scope>NUCLEOTIDE SEQUENCE [LARGE SCALE GENOMIC DNA]</scope>
    <source>
        <strain evidence="2">233</strain>
        <tissue evidence="2">Head and thorax</tissue>
    </source>
</reference>
<gene>
    <name evidence="2" type="ORF">V1478_016017</name>
</gene>
<dbReference type="EMBL" id="JAUDFV010000156">
    <property type="protein sequence ID" value="KAL2714832.1"/>
    <property type="molecule type" value="Genomic_DNA"/>
</dbReference>
<keyword evidence="3" id="KW-1185">Reference proteome</keyword>
<evidence type="ECO:0000256" key="1">
    <source>
        <dbReference type="SAM" id="MobiDB-lite"/>
    </source>
</evidence>